<dbReference type="GO" id="GO:0005975">
    <property type="term" value="P:carbohydrate metabolic process"/>
    <property type="evidence" value="ECO:0007669"/>
    <property type="project" value="InterPro"/>
</dbReference>
<dbReference type="InterPro" id="IPR018484">
    <property type="entry name" value="FGGY_N"/>
</dbReference>
<dbReference type="PANTHER" id="PTHR43095">
    <property type="entry name" value="SUGAR KINASE"/>
    <property type="match status" value="1"/>
</dbReference>
<dbReference type="SUPFAM" id="SSF53067">
    <property type="entry name" value="Actin-like ATPase domain"/>
    <property type="match status" value="2"/>
</dbReference>
<dbReference type="Pfam" id="PF00370">
    <property type="entry name" value="FGGY_N"/>
    <property type="match status" value="1"/>
</dbReference>
<dbReference type="Gene3D" id="3.30.420.40">
    <property type="match status" value="2"/>
</dbReference>
<dbReference type="InterPro" id="IPR043129">
    <property type="entry name" value="ATPase_NBD"/>
</dbReference>
<dbReference type="RefSeq" id="WP_013932301.1">
    <property type="nucleotide sequence ID" value="NC_015707.1"/>
</dbReference>
<dbReference type="AlphaFoldDB" id="F7YYP8"/>
<keyword evidence="2 4" id="KW-0808">Transferase</keyword>
<dbReference type="STRING" id="688269.Theth_1000"/>
<proteinExistence type="inferred from homology"/>
<dbReference type="InterPro" id="IPR050406">
    <property type="entry name" value="FGGY_Carb_Kinase"/>
</dbReference>
<evidence type="ECO:0000259" key="6">
    <source>
        <dbReference type="Pfam" id="PF02782"/>
    </source>
</evidence>
<sequence length="506" mass="56635">MNSVFLGLDIGTTGAKCCAFDEEGNLISLGRQNYGVIQPKAGWVEQDPDEIINAVFDSIKQCLHGLNQTHQVEAIGLSSMFHSTLLVDAQTQKLTNLIIWADTRAAHILKNYQETFWHLYPLTGCVYHEMYPLAKLIWLKLERPDLLEKSNKIISIKEYVLWHLANTMAVDISIASGTGLFNIHTKNWEKSIFDELKIDISKVNQTVAPSTIVGYITKECSNETGLKQGIPVIIGAGDGALSTLGSNCLDESKMTFMVATSGAVRKISKKPIIDSQRRTWCYILDEENWLPGSAINNAGIVMSWYVKNFYANMIDEKIDPYKLMEKWALEIAAGSEGLIFLPFLTGERGPYWNSNARGIIFGMALHHDRRHLARAIVEGVAFRMKSIYEALCDVAGKPEKIIATGGLMKSNLWAQICADVLGTSIHRTNVEEASSFGAAIMAMKGVGVIKNYDEILSKTVNIVESFKPIEENQKIYSKLYEIYKDIYTKLQEDFIFISHFQQGILP</sequence>
<evidence type="ECO:0000256" key="1">
    <source>
        <dbReference type="ARBA" id="ARBA00009156"/>
    </source>
</evidence>
<dbReference type="EMBL" id="CP002351">
    <property type="protein sequence ID" value="AEH51081.1"/>
    <property type="molecule type" value="Genomic_DNA"/>
</dbReference>
<comment type="similarity">
    <text evidence="1 4">Belongs to the FGGY kinase family.</text>
</comment>
<organism evidence="7 8">
    <name type="scientific">Pseudothermotoga thermarum DSM 5069</name>
    <dbReference type="NCBI Taxonomy" id="688269"/>
    <lineage>
        <taxon>Bacteria</taxon>
        <taxon>Thermotogati</taxon>
        <taxon>Thermotogota</taxon>
        <taxon>Thermotogae</taxon>
        <taxon>Thermotogales</taxon>
        <taxon>Thermotogaceae</taxon>
        <taxon>Pseudothermotoga</taxon>
    </lineage>
</organism>
<dbReference type="PANTHER" id="PTHR43095:SF2">
    <property type="entry name" value="GLUCONOKINASE"/>
    <property type="match status" value="1"/>
</dbReference>
<keyword evidence="8" id="KW-1185">Reference proteome</keyword>
<evidence type="ECO:0000313" key="8">
    <source>
        <dbReference type="Proteomes" id="UP000006804"/>
    </source>
</evidence>
<keyword evidence="3 4" id="KW-0418">Kinase</keyword>
<evidence type="ECO:0000256" key="2">
    <source>
        <dbReference type="ARBA" id="ARBA00022679"/>
    </source>
</evidence>
<evidence type="ECO:0000313" key="7">
    <source>
        <dbReference type="EMBL" id="AEH51081.1"/>
    </source>
</evidence>
<feature type="domain" description="Carbohydrate kinase FGGY N-terminal" evidence="5">
    <location>
        <begin position="5"/>
        <end position="245"/>
    </location>
</feature>
<evidence type="ECO:0000256" key="3">
    <source>
        <dbReference type="ARBA" id="ARBA00022777"/>
    </source>
</evidence>
<accession>F7YYP8</accession>
<gene>
    <name evidence="7" type="ORF">Theth_1000</name>
</gene>
<evidence type="ECO:0000259" key="5">
    <source>
        <dbReference type="Pfam" id="PF00370"/>
    </source>
</evidence>
<dbReference type="InterPro" id="IPR018485">
    <property type="entry name" value="FGGY_C"/>
</dbReference>
<dbReference type="OrthoDB" id="39631at2"/>
<name>F7YYP8_9THEM</name>
<dbReference type="KEGG" id="tta:Theth_1000"/>
<feature type="domain" description="Carbohydrate kinase FGGY C-terminal" evidence="6">
    <location>
        <begin position="267"/>
        <end position="443"/>
    </location>
</feature>
<dbReference type="InterPro" id="IPR000577">
    <property type="entry name" value="Carb_kinase_FGGY"/>
</dbReference>
<dbReference type="GO" id="GO:0016301">
    <property type="term" value="F:kinase activity"/>
    <property type="evidence" value="ECO:0007669"/>
    <property type="project" value="UniProtKB-KW"/>
</dbReference>
<protein>
    <submittedName>
        <fullName evidence="7">Carbohydrate kinase, FGGY</fullName>
    </submittedName>
</protein>
<dbReference type="Proteomes" id="UP000006804">
    <property type="component" value="Chromosome"/>
</dbReference>
<dbReference type="GO" id="GO:0016773">
    <property type="term" value="F:phosphotransferase activity, alcohol group as acceptor"/>
    <property type="evidence" value="ECO:0007669"/>
    <property type="project" value="InterPro"/>
</dbReference>
<dbReference type="PROSITE" id="PS00445">
    <property type="entry name" value="FGGY_KINASES_2"/>
    <property type="match status" value="1"/>
</dbReference>
<dbReference type="eggNOG" id="COG1070">
    <property type="taxonomic scope" value="Bacteria"/>
</dbReference>
<dbReference type="InterPro" id="IPR018483">
    <property type="entry name" value="Carb_kinase_FGGY_CS"/>
</dbReference>
<dbReference type="PIRSF" id="PIRSF000538">
    <property type="entry name" value="GlpK"/>
    <property type="match status" value="1"/>
</dbReference>
<dbReference type="PATRIC" id="fig|688269.3.peg.1026"/>
<dbReference type="Pfam" id="PF02782">
    <property type="entry name" value="FGGY_C"/>
    <property type="match status" value="1"/>
</dbReference>
<dbReference type="HOGENOM" id="CLU_009281_3_2_0"/>
<dbReference type="CDD" id="cd07770">
    <property type="entry name" value="ASKHA_NBD_FGGY_GntK"/>
    <property type="match status" value="1"/>
</dbReference>
<evidence type="ECO:0000256" key="4">
    <source>
        <dbReference type="RuleBase" id="RU003733"/>
    </source>
</evidence>
<reference evidence="7 8" key="1">
    <citation type="submission" date="2010-11" db="EMBL/GenBank/DDBJ databases">
        <title>The complete genome of Thermotoga thermarum DSM 5069.</title>
        <authorList>
            <consortium name="US DOE Joint Genome Institute (JGI-PGF)"/>
            <person name="Lucas S."/>
            <person name="Copeland A."/>
            <person name="Lapidus A."/>
            <person name="Bruce D."/>
            <person name="Goodwin L."/>
            <person name="Pitluck S."/>
            <person name="Kyrpides N."/>
            <person name="Mavromatis K."/>
            <person name="Ivanova N."/>
            <person name="Zeytun A."/>
            <person name="Brettin T."/>
            <person name="Detter J.C."/>
            <person name="Tapia R."/>
            <person name="Han C."/>
            <person name="Land M."/>
            <person name="Hauser L."/>
            <person name="Markowitz V."/>
            <person name="Cheng J.-F."/>
            <person name="Hugenholtz P."/>
            <person name="Woyke T."/>
            <person name="Wu D."/>
            <person name="Spring S."/>
            <person name="Schroeder M."/>
            <person name="Brambilla E."/>
            <person name="Klenk H.-P."/>
            <person name="Eisen J.A."/>
        </authorList>
    </citation>
    <scope>NUCLEOTIDE SEQUENCE [LARGE SCALE GENOMIC DNA]</scope>
    <source>
        <strain evidence="7 8">DSM 5069</strain>
    </source>
</reference>